<evidence type="ECO:0000313" key="2">
    <source>
        <dbReference type="Proteomes" id="UP001246858"/>
    </source>
</evidence>
<name>A0ACC6L513_9SPHI</name>
<dbReference type="EMBL" id="JAVDTF010000007">
    <property type="protein sequence ID" value="MDR6786449.1"/>
    <property type="molecule type" value="Genomic_DNA"/>
</dbReference>
<evidence type="ECO:0000313" key="1">
    <source>
        <dbReference type="EMBL" id="MDR6786449.1"/>
    </source>
</evidence>
<sequence length="275" mass="32114">MKSELEELIEAYEIERAELEKQISEYVSEGDYLYAYRHQKCLGKLNNMLGILKMVFFLFVSFFCSSTEGYAQVKLKSCGLDLTIPSFKQDSAFSDAKQILVRKKFLIPIHSSKSDIEIRLYYYPYFEPGKTVIINCDGNKFKILHYNIGYQPITDTEPRYKKSKNLGPLPENPGMNVLVFYENKLKLKDYTWKEFFQRLIDNHFFDLIPETEIKKKVKLAHPDIIERGEAALYVQIKVGNLFRNVKFSGGYDAIALDIPEYQNLSNIYKILNQIQ</sequence>
<reference evidence="1" key="1">
    <citation type="submission" date="2023-07" db="EMBL/GenBank/DDBJ databases">
        <title>Sorghum-associated microbial communities from plants grown in Nebraska, USA.</title>
        <authorList>
            <person name="Schachtman D."/>
        </authorList>
    </citation>
    <scope>NUCLEOTIDE SEQUENCE</scope>
    <source>
        <strain evidence="1">2697</strain>
    </source>
</reference>
<gene>
    <name evidence="1" type="ORF">J2X78_005044</name>
</gene>
<keyword evidence="2" id="KW-1185">Reference proteome</keyword>
<accession>A0ACC6L513</accession>
<organism evidence="1 2">
    <name type="scientific">Pedobacter africanus</name>
    <dbReference type="NCBI Taxonomy" id="151894"/>
    <lineage>
        <taxon>Bacteria</taxon>
        <taxon>Pseudomonadati</taxon>
        <taxon>Bacteroidota</taxon>
        <taxon>Sphingobacteriia</taxon>
        <taxon>Sphingobacteriales</taxon>
        <taxon>Sphingobacteriaceae</taxon>
        <taxon>Pedobacter</taxon>
    </lineage>
</organism>
<protein>
    <submittedName>
        <fullName evidence="1">Uncharacterized protein</fullName>
    </submittedName>
</protein>
<comment type="caution">
    <text evidence="1">The sequence shown here is derived from an EMBL/GenBank/DDBJ whole genome shotgun (WGS) entry which is preliminary data.</text>
</comment>
<proteinExistence type="predicted"/>
<dbReference type="Proteomes" id="UP001246858">
    <property type="component" value="Unassembled WGS sequence"/>
</dbReference>